<dbReference type="Gene3D" id="3.40.50.1820">
    <property type="entry name" value="alpha/beta hydrolase"/>
    <property type="match status" value="2"/>
</dbReference>
<dbReference type="OrthoDB" id="9799612at2"/>
<accession>A0A1N6DAZ3</accession>
<dbReference type="InterPro" id="IPR000073">
    <property type="entry name" value="AB_hydrolase_1"/>
</dbReference>
<organism evidence="2 3">
    <name type="scientific">Parasphingorhabdus marina DSM 22363</name>
    <dbReference type="NCBI Taxonomy" id="1123272"/>
    <lineage>
        <taxon>Bacteria</taxon>
        <taxon>Pseudomonadati</taxon>
        <taxon>Pseudomonadota</taxon>
        <taxon>Alphaproteobacteria</taxon>
        <taxon>Sphingomonadales</taxon>
        <taxon>Sphingomonadaceae</taxon>
        <taxon>Parasphingorhabdus</taxon>
    </lineage>
</organism>
<sequence length="538" mass="59014">MQRKYVTLSDGRQVHYRHAGQGPAMLLLHPSPQCSEAIVPALMALSEVCECHALDTPGYGLSDDISEAQPDMGHYADSVIATADALGMEQFYLYGAATGSQIAIELGKRYPDRVKMIMLDTNGHVSDEDRCRVLDGYFPDVTPRRDGGHLMTYWDMCRHLFVSFPWQSERVEDRLGVPLPPVEVIQTIFLRYLRAGSGYARAYRPAFETEKRAHMDGLNVPTTMMRWEGSIALAITDALIAEGVPDCLEILHAGPALEDRYRVQVEALRKGIAAHGDTPALQPQRNTCPAGKLERCYFASGDMQIHAQINREGEGRPLILIHDALGSSDQIRAQAERHVGKRPAMLVDLPGHGASTENAEAIPGSAKSFAQAVAPAIAAFTGTAADVEGVGLGGAIAAELSRLVPVQNVQLVDPVPFTDAERNEAESSAVIDLSPEMDGSHLSKAWAMVIDSEFYWPWFNNTPAGVRTSDACLNPEWLHLRVSDMLRTGLACADLIRLGMSVDWRQVFDGLERPADVILSDRHPCPDRLDSWQVRTAN</sequence>
<evidence type="ECO:0000259" key="1">
    <source>
        <dbReference type="Pfam" id="PF00561"/>
    </source>
</evidence>
<evidence type="ECO:0000313" key="3">
    <source>
        <dbReference type="Proteomes" id="UP000185192"/>
    </source>
</evidence>
<name>A0A1N6DAZ3_9SPHN</name>
<dbReference type="AlphaFoldDB" id="A0A1N6DAZ3"/>
<proteinExistence type="predicted"/>
<evidence type="ECO:0000313" key="2">
    <source>
        <dbReference type="EMBL" id="SIN67907.1"/>
    </source>
</evidence>
<dbReference type="Pfam" id="PF00561">
    <property type="entry name" value="Abhydrolase_1"/>
    <property type="match status" value="1"/>
</dbReference>
<gene>
    <name evidence="2" type="ORF">SAMN02745824_1768</name>
</gene>
<keyword evidence="3" id="KW-1185">Reference proteome</keyword>
<dbReference type="EMBL" id="FSQW01000001">
    <property type="protein sequence ID" value="SIN67907.1"/>
    <property type="molecule type" value="Genomic_DNA"/>
</dbReference>
<protein>
    <submittedName>
        <fullName evidence="2">Pimeloyl-ACP methyl ester carboxylesterase</fullName>
    </submittedName>
</protein>
<dbReference type="InterPro" id="IPR029058">
    <property type="entry name" value="AB_hydrolase_fold"/>
</dbReference>
<dbReference type="InterPro" id="IPR050266">
    <property type="entry name" value="AB_hydrolase_sf"/>
</dbReference>
<dbReference type="RefSeq" id="WP_074204642.1">
    <property type="nucleotide sequence ID" value="NZ_FSQW01000001.1"/>
</dbReference>
<feature type="domain" description="AB hydrolase-1" evidence="1">
    <location>
        <begin position="23"/>
        <end position="122"/>
    </location>
</feature>
<dbReference type="SUPFAM" id="SSF53474">
    <property type="entry name" value="alpha/beta-Hydrolases"/>
    <property type="match status" value="2"/>
</dbReference>
<dbReference type="Proteomes" id="UP000185192">
    <property type="component" value="Unassembled WGS sequence"/>
</dbReference>
<dbReference type="PANTHER" id="PTHR43798">
    <property type="entry name" value="MONOACYLGLYCEROL LIPASE"/>
    <property type="match status" value="1"/>
</dbReference>
<reference evidence="3" key="1">
    <citation type="submission" date="2016-11" db="EMBL/GenBank/DDBJ databases">
        <authorList>
            <person name="Varghese N."/>
            <person name="Submissions S."/>
        </authorList>
    </citation>
    <scope>NUCLEOTIDE SEQUENCE [LARGE SCALE GENOMIC DNA]</scope>
    <source>
        <strain evidence="3">DSM 22363</strain>
    </source>
</reference>
<dbReference type="STRING" id="1123272.SAMN02745824_1768"/>